<feature type="coiled-coil region" evidence="15">
    <location>
        <begin position="89"/>
        <end position="137"/>
    </location>
</feature>
<keyword evidence="15" id="KW-0175">Coiled coil</keyword>
<comment type="function">
    <text evidence="10 13">F(1)F(0) ATP synthase produces ATP from ADP in the presence of a proton or sodium gradient. F-type ATPases consist of two structural domains, F(1) containing the extramembraneous catalytic core and F(0) containing the membrane proton channel, linked together by a central stalk and a peripheral stalk. During catalysis, ATP synthesis in the catalytic domain of F(1) is coupled via a rotary mechanism of the central stalk subunits to proton translocation.</text>
</comment>
<comment type="similarity">
    <text evidence="1 13 14">Belongs to the ATPase B chain family.</text>
</comment>
<evidence type="ECO:0000256" key="6">
    <source>
        <dbReference type="ARBA" id="ARBA00022989"/>
    </source>
</evidence>
<keyword evidence="7 13" id="KW-0406">Ion transport</keyword>
<sequence>MVEAQAQTDQSSSGPEAMDAASETVAERLDTPLDNEPMPVTGVEALETGSTDAHVSPAVFGLDATVFVSLSMLVVVALVLWKKVPALIGASLDKKIADIREQLDEAKKLREESEELRAKYESRLRAADDEAAEILAQAESEAELVVADAKKATTDLIARRKKMAEDKIAAAERAAVADVRAKAASAATVAAQNLIAAKHDAAADKSLIDKTISDLGTKLN</sequence>
<feature type="region of interest" description="Disordered" evidence="16">
    <location>
        <begin position="1"/>
        <end position="23"/>
    </location>
</feature>
<keyword evidence="9 13" id="KW-0066">ATP synthesis</keyword>
<evidence type="ECO:0000256" key="2">
    <source>
        <dbReference type="ARBA" id="ARBA00022448"/>
    </source>
</evidence>
<feature type="transmembrane region" description="Helical" evidence="13">
    <location>
        <begin position="58"/>
        <end position="81"/>
    </location>
</feature>
<evidence type="ECO:0000256" key="3">
    <source>
        <dbReference type="ARBA" id="ARBA00022547"/>
    </source>
</evidence>
<evidence type="ECO:0000313" key="18">
    <source>
        <dbReference type="Proteomes" id="UP000663923"/>
    </source>
</evidence>
<accession>A0ABX7T677</accession>
<dbReference type="PANTHER" id="PTHR33445:SF1">
    <property type="entry name" value="ATP SYNTHASE SUBUNIT B"/>
    <property type="match status" value="1"/>
</dbReference>
<keyword evidence="6 13" id="KW-1133">Transmembrane helix</keyword>
<keyword evidence="8 13" id="KW-0472">Membrane</keyword>
<dbReference type="InterPro" id="IPR050059">
    <property type="entry name" value="ATP_synthase_B_chain"/>
</dbReference>
<reference evidence="17 18" key="1">
    <citation type="submission" date="2021-03" db="EMBL/GenBank/DDBJ databases">
        <title>Complete genome of Parasphingorhabdus_sp.JHSY0214.</title>
        <authorList>
            <person name="Yoo J.H."/>
            <person name="Bae J.W."/>
        </authorList>
    </citation>
    <scope>NUCLEOTIDE SEQUENCE [LARGE SCALE GENOMIC DNA]</scope>
    <source>
        <strain evidence="17 18">JHSY0214</strain>
    </source>
</reference>
<proteinExistence type="inferred from homology"/>
<dbReference type="EMBL" id="CP071794">
    <property type="protein sequence ID" value="QTD56012.1"/>
    <property type="molecule type" value="Genomic_DNA"/>
</dbReference>
<keyword evidence="2 13" id="KW-0813">Transport</keyword>
<dbReference type="RefSeq" id="WP_207987835.1">
    <property type="nucleotide sequence ID" value="NZ_CP071794.1"/>
</dbReference>
<evidence type="ECO:0000256" key="16">
    <source>
        <dbReference type="SAM" id="MobiDB-lite"/>
    </source>
</evidence>
<evidence type="ECO:0000256" key="10">
    <source>
        <dbReference type="ARBA" id="ARBA00025198"/>
    </source>
</evidence>
<evidence type="ECO:0000313" key="17">
    <source>
        <dbReference type="EMBL" id="QTD56012.1"/>
    </source>
</evidence>
<dbReference type="PANTHER" id="PTHR33445">
    <property type="entry name" value="ATP SYNTHASE SUBUNIT B', CHLOROPLASTIC"/>
    <property type="match status" value="1"/>
</dbReference>
<dbReference type="Pfam" id="PF00430">
    <property type="entry name" value="ATP-synt_B"/>
    <property type="match status" value="1"/>
</dbReference>
<keyword evidence="18" id="KW-1185">Reference proteome</keyword>
<evidence type="ECO:0000256" key="14">
    <source>
        <dbReference type="RuleBase" id="RU003848"/>
    </source>
</evidence>
<evidence type="ECO:0000256" key="11">
    <source>
        <dbReference type="ARBA" id="ARBA00025614"/>
    </source>
</evidence>
<keyword evidence="4 13" id="KW-0812">Transmembrane</keyword>
<evidence type="ECO:0000256" key="1">
    <source>
        <dbReference type="ARBA" id="ARBA00005513"/>
    </source>
</evidence>
<evidence type="ECO:0000256" key="12">
    <source>
        <dbReference type="ARBA" id="ARBA00037847"/>
    </source>
</evidence>
<protein>
    <recommendedName>
        <fullName evidence="13">ATP synthase subunit b</fullName>
    </recommendedName>
    <alternativeName>
        <fullName evidence="13">ATP synthase F(0) sector subunit b</fullName>
    </alternativeName>
    <alternativeName>
        <fullName evidence="13">ATPase subunit I</fullName>
    </alternativeName>
    <alternativeName>
        <fullName evidence="13">F-type ATPase subunit b</fullName>
        <shortName evidence="13">F-ATPase subunit b</shortName>
    </alternativeName>
</protein>
<evidence type="ECO:0000256" key="13">
    <source>
        <dbReference type="HAMAP-Rule" id="MF_01398"/>
    </source>
</evidence>
<gene>
    <name evidence="13" type="primary">atpF</name>
    <name evidence="17" type="ORF">J4G78_17870</name>
</gene>
<dbReference type="Proteomes" id="UP000663923">
    <property type="component" value="Chromosome"/>
</dbReference>
<dbReference type="HAMAP" id="MF_01398">
    <property type="entry name" value="ATP_synth_b_bprime"/>
    <property type="match status" value="1"/>
</dbReference>
<feature type="compositionally biased region" description="Polar residues" evidence="16">
    <location>
        <begin position="1"/>
        <end position="14"/>
    </location>
</feature>
<evidence type="ECO:0000256" key="5">
    <source>
        <dbReference type="ARBA" id="ARBA00022781"/>
    </source>
</evidence>
<dbReference type="InterPro" id="IPR002146">
    <property type="entry name" value="ATP_synth_b/b'su_bac/chlpt"/>
</dbReference>
<evidence type="ECO:0000256" key="7">
    <source>
        <dbReference type="ARBA" id="ARBA00023065"/>
    </source>
</evidence>
<comment type="subcellular location">
    <subcellularLocation>
        <location evidence="13">Cell membrane</location>
        <topology evidence="13">Single-pass membrane protein</topology>
    </subcellularLocation>
    <subcellularLocation>
        <location evidence="12">Endomembrane system</location>
        <topology evidence="12">Single-pass membrane protein</topology>
    </subcellularLocation>
</comment>
<evidence type="ECO:0000256" key="4">
    <source>
        <dbReference type="ARBA" id="ARBA00022692"/>
    </source>
</evidence>
<comment type="function">
    <text evidence="11">Component of the F(0) channel, it forms part of the peripheral stalk, linking F(1) to F(0). The b'-subunit is a diverged and duplicated form of b found in plants and photosynthetic bacteria.</text>
</comment>
<keyword evidence="3 13" id="KW-0138">CF(0)</keyword>
<name>A0ABX7T677_9SPHN</name>
<organism evidence="17 18">
    <name type="scientific">Parasphingorhabdus cellanae</name>
    <dbReference type="NCBI Taxonomy" id="2806553"/>
    <lineage>
        <taxon>Bacteria</taxon>
        <taxon>Pseudomonadati</taxon>
        <taxon>Pseudomonadota</taxon>
        <taxon>Alphaproteobacteria</taxon>
        <taxon>Sphingomonadales</taxon>
        <taxon>Sphingomonadaceae</taxon>
        <taxon>Parasphingorhabdus</taxon>
    </lineage>
</organism>
<comment type="subunit">
    <text evidence="13">F-type ATPases have 2 components, F(1) - the catalytic core - and F(0) - the membrane proton channel. F(1) has five subunits: alpha(3), beta(3), gamma(1), delta(1), epsilon(1). F(0) has three main subunits: a(1), b(2) and c(10-14). The alpha and beta chains form an alternating ring which encloses part of the gamma chain. F(1) is attached to F(0) by a central stalk formed by the gamma and epsilon chains, while a peripheral stalk is formed by the delta and b chains.</text>
</comment>
<keyword evidence="5 13" id="KW-0375">Hydrogen ion transport</keyword>
<evidence type="ECO:0000256" key="8">
    <source>
        <dbReference type="ARBA" id="ARBA00023136"/>
    </source>
</evidence>
<keyword evidence="13" id="KW-1003">Cell membrane</keyword>
<dbReference type="CDD" id="cd06503">
    <property type="entry name" value="ATP-synt_Fo_b"/>
    <property type="match status" value="1"/>
</dbReference>
<evidence type="ECO:0000256" key="15">
    <source>
        <dbReference type="SAM" id="Coils"/>
    </source>
</evidence>
<evidence type="ECO:0000256" key="9">
    <source>
        <dbReference type="ARBA" id="ARBA00023310"/>
    </source>
</evidence>